<dbReference type="InterPro" id="IPR019646">
    <property type="entry name" value="Aminoglyc_AdlTrfase"/>
</dbReference>
<dbReference type="InterPro" id="IPR043519">
    <property type="entry name" value="NT_sf"/>
</dbReference>
<evidence type="ECO:0000313" key="2">
    <source>
        <dbReference type="Proteomes" id="UP001551695"/>
    </source>
</evidence>
<dbReference type="Proteomes" id="UP001551695">
    <property type="component" value="Unassembled WGS sequence"/>
</dbReference>
<accession>A0ABV3FVB1</accession>
<proteinExistence type="predicted"/>
<organism evidence="1 2">
    <name type="scientific">Nocardia aurea</name>
    <dbReference type="NCBI Taxonomy" id="2144174"/>
    <lineage>
        <taxon>Bacteria</taxon>
        <taxon>Bacillati</taxon>
        <taxon>Actinomycetota</taxon>
        <taxon>Actinomycetes</taxon>
        <taxon>Mycobacteriales</taxon>
        <taxon>Nocardiaceae</taxon>
        <taxon>Nocardia</taxon>
    </lineage>
</organism>
<gene>
    <name evidence="1" type="ORF">AB0I48_17510</name>
</gene>
<keyword evidence="2" id="KW-1185">Reference proteome</keyword>
<dbReference type="Gene3D" id="3.30.460.40">
    <property type="match status" value="1"/>
</dbReference>
<sequence>MEAADVLEIWRELRAVGVEVWIDGGWCVDALLGGQTRAHGDLDIAVGRADIGRLRRVLAALGYATEDGEDSTEWNFVMTRDSGASVDIHVFEFDEDGDHVYGIAYPSDSFSGVGVIEGERVHCITPARMFQFKTAYPPAAKDLRDVRALSARFGFDLPADYRPSDGEEGRTP</sequence>
<comment type="caution">
    <text evidence="1">The sequence shown here is derived from an EMBL/GenBank/DDBJ whole genome shotgun (WGS) entry which is preliminary data.</text>
</comment>
<dbReference type="Pfam" id="PF10706">
    <property type="entry name" value="Aminoglyc_resit"/>
    <property type="match status" value="1"/>
</dbReference>
<reference evidence="1 2" key="1">
    <citation type="submission" date="2024-06" db="EMBL/GenBank/DDBJ databases">
        <title>The Natural Products Discovery Center: Release of the First 8490 Sequenced Strains for Exploring Actinobacteria Biosynthetic Diversity.</title>
        <authorList>
            <person name="Kalkreuter E."/>
            <person name="Kautsar S.A."/>
            <person name="Yang D."/>
            <person name="Bader C.D."/>
            <person name="Teijaro C.N."/>
            <person name="Fluegel L."/>
            <person name="Davis C.M."/>
            <person name="Simpson J.R."/>
            <person name="Lauterbach L."/>
            <person name="Steele A.D."/>
            <person name="Gui C."/>
            <person name="Meng S."/>
            <person name="Li G."/>
            <person name="Viehrig K."/>
            <person name="Ye F."/>
            <person name="Su P."/>
            <person name="Kiefer A.F."/>
            <person name="Nichols A."/>
            <person name="Cepeda A.J."/>
            <person name="Yan W."/>
            <person name="Fan B."/>
            <person name="Jiang Y."/>
            <person name="Adhikari A."/>
            <person name="Zheng C.-J."/>
            <person name="Schuster L."/>
            <person name="Cowan T.M."/>
            <person name="Smanski M.J."/>
            <person name="Chevrette M.G."/>
            <person name="De Carvalho L.P.S."/>
            <person name="Shen B."/>
        </authorList>
    </citation>
    <scope>NUCLEOTIDE SEQUENCE [LARGE SCALE GENOMIC DNA]</scope>
    <source>
        <strain evidence="1 2">NPDC050403</strain>
    </source>
</reference>
<dbReference type="EMBL" id="JBFAKC010000007">
    <property type="protein sequence ID" value="MEV0709360.1"/>
    <property type="molecule type" value="Genomic_DNA"/>
</dbReference>
<dbReference type="RefSeq" id="WP_355088293.1">
    <property type="nucleotide sequence ID" value="NZ_JBEXKW010000042.1"/>
</dbReference>
<name>A0ABV3FVB1_9NOCA</name>
<protein>
    <submittedName>
        <fullName evidence="1">Aminoglycoside nucleotidyltransferase</fullName>
    </submittedName>
</protein>
<dbReference type="SUPFAM" id="SSF81301">
    <property type="entry name" value="Nucleotidyltransferase"/>
    <property type="match status" value="1"/>
</dbReference>
<evidence type="ECO:0000313" key="1">
    <source>
        <dbReference type="EMBL" id="MEV0709360.1"/>
    </source>
</evidence>